<feature type="transmembrane region" description="Helical" evidence="1">
    <location>
        <begin position="38"/>
        <end position="59"/>
    </location>
</feature>
<dbReference type="Proteomes" id="UP000326505">
    <property type="component" value="Chromosome"/>
</dbReference>
<sequence>MSDSPSTNSSAATLYGPVSLGLGVAAATASVFSAYTGIAFALLAGVLAVTFGLLGLASGFKRNQSLAGLLIGSVGVVFFAVIVGGL</sequence>
<reference evidence="3 4" key="1">
    <citation type="submission" date="2017-09" db="EMBL/GenBank/DDBJ databases">
        <authorList>
            <person name="Lee N."/>
            <person name="Cho B.-K."/>
        </authorList>
    </citation>
    <scope>NUCLEOTIDE SEQUENCE [LARGE SCALE GENOMIC DNA]</scope>
    <source>
        <strain evidence="3 4">ATCC 27465</strain>
    </source>
</reference>
<dbReference type="EMBL" id="CP023690">
    <property type="protein sequence ID" value="QEV57521.1"/>
    <property type="molecule type" value="Genomic_DNA"/>
</dbReference>
<keyword evidence="1" id="KW-0812">Transmembrane</keyword>
<name>A0A5P2WZC4_STRST</name>
<dbReference type="Proteomes" id="UP000549009">
    <property type="component" value="Unassembled WGS sequence"/>
</dbReference>
<evidence type="ECO:0000313" key="4">
    <source>
        <dbReference type="Proteomes" id="UP000326505"/>
    </source>
</evidence>
<dbReference type="OrthoDB" id="4332729at2"/>
<protein>
    <submittedName>
        <fullName evidence="2">Polyferredoxin</fullName>
    </submittedName>
</protein>
<feature type="transmembrane region" description="Helical" evidence="1">
    <location>
        <begin position="66"/>
        <end position="85"/>
    </location>
</feature>
<organism evidence="3 4">
    <name type="scientific">Streptomyces spectabilis</name>
    <dbReference type="NCBI Taxonomy" id="68270"/>
    <lineage>
        <taxon>Bacteria</taxon>
        <taxon>Bacillati</taxon>
        <taxon>Actinomycetota</taxon>
        <taxon>Actinomycetes</taxon>
        <taxon>Kitasatosporales</taxon>
        <taxon>Streptomycetaceae</taxon>
        <taxon>Streptomyces</taxon>
    </lineage>
</organism>
<proteinExistence type="predicted"/>
<dbReference type="RefSeq" id="WP_150508730.1">
    <property type="nucleotide sequence ID" value="NZ_BMSQ01000017.1"/>
</dbReference>
<accession>A0A5P2WZC4</accession>
<keyword evidence="1" id="KW-1133">Transmembrane helix</keyword>
<keyword evidence="5" id="KW-1185">Reference proteome</keyword>
<gene>
    <name evidence="3" type="ORF">CP982_01260</name>
    <name evidence="2" type="ORF">FHS40_007953</name>
</gene>
<keyword evidence="1" id="KW-0472">Membrane</keyword>
<dbReference type="KEGG" id="sspb:CP982_01260"/>
<reference evidence="2 5" key="2">
    <citation type="submission" date="2020-08" db="EMBL/GenBank/DDBJ databases">
        <title>Genomic Encyclopedia of Type Strains, Phase III (KMG-III): the genomes of soil and plant-associated and newly described type strains.</title>
        <authorList>
            <person name="Whitman W."/>
        </authorList>
    </citation>
    <scope>NUCLEOTIDE SEQUENCE [LARGE SCALE GENOMIC DNA]</scope>
    <source>
        <strain evidence="2 5">CECT 3146</strain>
    </source>
</reference>
<feature type="transmembrane region" description="Helical" evidence="1">
    <location>
        <begin position="12"/>
        <end position="32"/>
    </location>
</feature>
<dbReference type="AlphaFoldDB" id="A0A5P2WZC4"/>
<evidence type="ECO:0000313" key="2">
    <source>
        <dbReference type="EMBL" id="MBB5108827.1"/>
    </source>
</evidence>
<dbReference type="EMBL" id="JACHJD010000021">
    <property type="protein sequence ID" value="MBB5108827.1"/>
    <property type="molecule type" value="Genomic_DNA"/>
</dbReference>
<evidence type="ECO:0000313" key="5">
    <source>
        <dbReference type="Proteomes" id="UP000549009"/>
    </source>
</evidence>
<evidence type="ECO:0000256" key="1">
    <source>
        <dbReference type="SAM" id="Phobius"/>
    </source>
</evidence>
<evidence type="ECO:0000313" key="3">
    <source>
        <dbReference type="EMBL" id="QEV57521.1"/>
    </source>
</evidence>